<comment type="caution">
    <text evidence="2">The sequence shown here is derived from an EMBL/GenBank/DDBJ whole genome shotgun (WGS) entry which is preliminary data.</text>
</comment>
<feature type="transmembrane region" description="Helical" evidence="1">
    <location>
        <begin position="35"/>
        <end position="56"/>
    </location>
</feature>
<dbReference type="AlphaFoldDB" id="A0AAP0MGI9"/>
<gene>
    <name evidence="2" type="ORF">WN944_017585</name>
</gene>
<proteinExistence type="predicted"/>
<evidence type="ECO:0000313" key="3">
    <source>
        <dbReference type="Proteomes" id="UP001428341"/>
    </source>
</evidence>
<reference evidence="2 3" key="1">
    <citation type="submission" date="2024-05" db="EMBL/GenBank/DDBJ databases">
        <title>Haplotype-resolved chromosome-level genome assembly of Huyou (Citrus changshanensis).</title>
        <authorList>
            <person name="Miao C."/>
            <person name="Chen W."/>
            <person name="Wu Y."/>
            <person name="Wang L."/>
            <person name="Zhao S."/>
            <person name="Grierson D."/>
            <person name="Xu C."/>
            <person name="Chen K."/>
        </authorList>
    </citation>
    <scope>NUCLEOTIDE SEQUENCE [LARGE SCALE GENOMIC DNA]</scope>
    <source>
        <strain evidence="2">01-14</strain>
        <tissue evidence="2">Leaf</tissue>
    </source>
</reference>
<keyword evidence="1" id="KW-1133">Transmembrane helix</keyword>
<dbReference type="EMBL" id="JBCGBO010000005">
    <property type="protein sequence ID" value="KAK9202375.1"/>
    <property type="molecule type" value="Genomic_DNA"/>
</dbReference>
<accession>A0AAP0MGI9</accession>
<keyword evidence="3" id="KW-1185">Reference proteome</keyword>
<dbReference type="Proteomes" id="UP001428341">
    <property type="component" value="Unassembled WGS sequence"/>
</dbReference>
<keyword evidence="1" id="KW-0812">Transmembrane</keyword>
<evidence type="ECO:0000256" key="1">
    <source>
        <dbReference type="SAM" id="Phobius"/>
    </source>
</evidence>
<protein>
    <submittedName>
        <fullName evidence="2">Uncharacterized protein</fullName>
    </submittedName>
</protein>
<sequence length="130" mass="15136">MALRMSSQKGPNEQEFRAMRNFLSSLNKKWFSEAISFHVFCSLYIGSLLVTANALCRTLQSHFVGSNLILSRKWFFCFRQETEYCLFFQTQVPSTLSDPKHRVKDHSSIEYGSCKVTDNLTYNKFTCNYS</sequence>
<organism evidence="2 3">
    <name type="scientific">Citrus x changshan-huyou</name>
    <dbReference type="NCBI Taxonomy" id="2935761"/>
    <lineage>
        <taxon>Eukaryota</taxon>
        <taxon>Viridiplantae</taxon>
        <taxon>Streptophyta</taxon>
        <taxon>Embryophyta</taxon>
        <taxon>Tracheophyta</taxon>
        <taxon>Spermatophyta</taxon>
        <taxon>Magnoliopsida</taxon>
        <taxon>eudicotyledons</taxon>
        <taxon>Gunneridae</taxon>
        <taxon>Pentapetalae</taxon>
        <taxon>rosids</taxon>
        <taxon>malvids</taxon>
        <taxon>Sapindales</taxon>
        <taxon>Rutaceae</taxon>
        <taxon>Aurantioideae</taxon>
        <taxon>Citrus</taxon>
    </lineage>
</organism>
<keyword evidence="1" id="KW-0472">Membrane</keyword>
<evidence type="ECO:0000313" key="2">
    <source>
        <dbReference type="EMBL" id="KAK9202375.1"/>
    </source>
</evidence>
<name>A0AAP0MGI9_9ROSI</name>